<evidence type="ECO:0000313" key="3">
    <source>
        <dbReference type="Proteomes" id="UP000034444"/>
    </source>
</evidence>
<dbReference type="GO" id="GO:0047632">
    <property type="term" value="F:agmatine deiminase activity"/>
    <property type="evidence" value="ECO:0007669"/>
    <property type="project" value="TreeGrafter"/>
</dbReference>
<dbReference type="PANTHER" id="PTHR31377">
    <property type="entry name" value="AGMATINE DEIMINASE-RELATED"/>
    <property type="match status" value="1"/>
</dbReference>
<dbReference type="SUPFAM" id="SSF55909">
    <property type="entry name" value="Pentein"/>
    <property type="match status" value="1"/>
</dbReference>
<dbReference type="Proteomes" id="UP000034444">
    <property type="component" value="Chromosome"/>
</dbReference>
<accession>A0A7U4RQ03</accession>
<dbReference type="InterPro" id="IPR007466">
    <property type="entry name" value="Peptidyl-Arg-deiminase_porph"/>
</dbReference>
<gene>
    <name evidence="2" type="ORF">YH65_01615</name>
</gene>
<dbReference type="PANTHER" id="PTHR31377:SF0">
    <property type="entry name" value="AGMATINE DEIMINASE-RELATED"/>
    <property type="match status" value="1"/>
</dbReference>
<protein>
    <submittedName>
        <fullName evidence="2">Agmatine deiminase</fullName>
    </submittedName>
</protein>
<proteinExistence type="predicted"/>
<dbReference type="KEGG" id="slh:YH65_01615"/>
<dbReference type="Gene3D" id="3.75.10.10">
    <property type="entry name" value="L-arginine/glycine Amidinotransferase, Chain A"/>
    <property type="match status" value="1"/>
</dbReference>
<sequence length="335" mass="38190">MVAEWERQRCVLMSFPHEHTDWYDPEDPSSLNEALSPFIRIAQAIAYKEAVYIICQAKEKIASMFCSTRNMTFIEIPTNDTWIRDYGYISIEEDGQTKLLDFVFDGWGGKFEAELDNSVNTLLHQKGYMGITQLEHIDFILEGGSIESDGKGTILTTSQCLCNPNRNGGSTKEEAEHKLKEYLSAKRVLWLDHGYLAGDDTDGHIDTLARFTDEATIAYVQCEDSEDEHYHALKKMEEQLRSFRQQNGNPYKLVPLPMCEAKYDKEGKRLPATYANFLITNDALVFPTYSDSQNDSKAEEILRELFPGREMIPVNCLKLIEEGGSLHCSTMQVAY</sequence>
<evidence type="ECO:0000313" key="2">
    <source>
        <dbReference type="EMBL" id="AKF24236.1"/>
    </source>
</evidence>
<dbReference type="GO" id="GO:0009446">
    <property type="term" value="P:putrescine biosynthetic process"/>
    <property type="evidence" value="ECO:0007669"/>
    <property type="project" value="InterPro"/>
</dbReference>
<keyword evidence="3" id="KW-1185">Reference proteome</keyword>
<dbReference type="Pfam" id="PF04371">
    <property type="entry name" value="PAD_porph"/>
    <property type="match status" value="1"/>
</dbReference>
<dbReference type="GO" id="GO:0004668">
    <property type="term" value="F:protein-arginine deiminase activity"/>
    <property type="evidence" value="ECO:0007669"/>
    <property type="project" value="InterPro"/>
</dbReference>
<organism evidence="2 3">
    <name type="scientific">Sulfurovum lithotrophicum</name>
    <dbReference type="NCBI Taxonomy" id="206403"/>
    <lineage>
        <taxon>Bacteria</taxon>
        <taxon>Pseudomonadati</taxon>
        <taxon>Campylobacterota</taxon>
        <taxon>Epsilonproteobacteria</taxon>
        <taxon>Campylobacterales</taxon>
        <taxon>Sulfurovaceae</taxon>
        <taxon>Sulfurovum</taxon>
    </lineage>
</organism>
<reference evidence="3" key="2">
    <citation type="journal article" date="2017" name="Stand. Genomic Sci.">
        <title>Complete genome sequence of the sulfur-oxidizing chemolithoautotrophic Sulfurovum lithotrophicum 42BKTT.</title>
        <authorList>
            <person name="Jeon W."/>
            <person name="Priscilla L."/>
            <person name="Park G."/>
            <person name="Lee H."/>
            <person name="Lee N."/>
            <person name="Lee D."/>
            <person name="Kwon H."/>
            <person name="Ahn I."/>
            <person name="Lee C."/>
            <person name="Lee H."/>
            <person name="Ahn J."/>
        </authorList>
    </citation>
    <scope>NUCLEOTIDE SEQUENCE [LARGE SCALE GENOMIC DNA]</scope>
    <source>
        <strain evidence="3">ATCC BAA-797 / 42BKT</strain>
    </source>
</reference>
<dbReference type="EMBL" id="CP011308">
    <property type="protein sequence ID" value="AKF24236.1"/>
    <property type="molecule type" value="Genomic_DNA"/>
</dbReference>
<reference evidence="2 3" key="1">
    <citation type="submission" date="2015-04" db="EMBL/GenBank/DDBJ databases">
        <title>Complete genome sequence of Sulfurovum lithotrophicum ATCC BAA-797T.</title>
        <authorList>
            <person name="Ahn J."/>
            <person name="Park G."/>
            <person name="Jeon W."/>
            <person name="Jang Y."/>
            <person name="Jang M."/>
            <person name="Lee H."/>
            <person name="Lee H."/>
        </authorList>
    </citation>
    <scope>NUCLEOTIDE SEQUENCE [LARGE SCALE GENOMIC DNA]</scope>
    <source>
        <strain evidence="3">ATCC BAA-797 / 42BKT</strain>
    </source>
</reference>
<dbReference type="AlphaFoldDB" id="A0A7U4RQ03"/>
<name>A0A7U4RQ03_9BACT</name>
<keyword evidence="1" id="KW-0378">Hydrolase</keyword>
<evidence type="ECO:0000256" key="1">
    <source>
        <dbReference type="ARBA" id="ARBA00022801"/>
    </source>
</evidence>